<feature type="transmembrane region" description="Helical" evidence="5">
    <location>
        <begin position="129"/>
        <end position="148"/>
    </location>
</feature>
<evidence type="ECO:0000259" key="6">
    <source>
        <dbReference type="Pfam" id="PF07291"/>
    </source>
</evidence>
<dbReference type="KEGG" id="cei:CEPID_10225"/>
<feature type="transmembrane region" description="Helical" evidence="5">
    <location>
        <begin position="64"/>
        <end position="86"/>
    </location>
</feature>
<feature type="domain" description="Methylamine utilisation protein MauE" evidence="6">
    <location>
        <begin position="21"/>
        <end position="148"/>
    </location>
</feature>
<comment type="subcellular location">
    <subcellularLocation>
        <location evidence="1">Membrane</location>
        <topology evidence="1">Multi-pass membrane protein</topology>
    </subcellularLocation>
</comment>
<dbReference type="UniPathway" id="UPA00895"/>
<evidence type="ECO:0000313" key="8">
    <source>
        <dbReference type="Proteomes" id="UP000035368"/>
    </source>
</evidence>
<accession>A0A0G3GWH9</accession>
<reference evidence="7 8" key="1">
    <citation type="submission" date="2015-05" db="EMBL/GenBank/DDBJ databases">
        <title>Complete genome sequence of Corynebacterium epidermidicanis DSM 45586, isolated from the skin of a dog suffering from pruritus.</title>
        <authorList>
            <person name="Ruckert C."/>
            <person name="Albersmeier A."/>
            <person name="Winkler A."/>
            <person name="Tauch A."/>
        </authorList>
    </citation>
    <scope>NUCLEOTIDE SEQUENCE [LARGE SCALE GENOMIC DNA]</scope>
    <source>
        <strain evidence="7 8">DSM 45586</strain>
    </source>
</reference>
<sequence length="159" mass="17453">MVRLEAQVASRSLFDSALSVIDALCRFGLAAVWLTSGTIKMMDPMGFRQSVMAYQLFPPAVEGFIAQTLPPVEFALGLLLAVGLFLRLNAAVTGLFMVCFLLGIGSAWVRGLQINCGCFSPDVSAEPTSPFLAIVRDLLFLGMAVWLWRRPFTRWALHP</sequence>
<dbReference type="GO" id="GO:0016020">
    <property type="term" value="C:membrane"/>
    <property type="evidence" value="ECO:0007669"/>
    <property type="project" value="UniProtKB-SubCell"/>
</dbReference>
<name>A0A0G3GWH9_9CORY</name>
<keyword evidence="8" id="KW-1185">Reference proteome</keyword>
<dbReference type="Pfam" id="PF07291">
    <property type="entry name" value="MauE"/>
    <property type="match status" value="1"/>
</dbReference>
<dbReference type="RefSeq" id="WP_047240828.1">
    <property type="nucleotide sequence ID" value="NZ_CP011541.1"/>
</dbReference>
<protein>
    <submittedName>
        <fullName evidence="7">Methylamine utilization protein MauE</fullName>
    </submittedName>
</protein>
<feature type="transmembrane region" description="Helical" evidence="5">
    <location>
        <begin position="12"/>
        <end position="34"/>
    </location>
</feature>
<dbReference type="GO" id="GO:0030416">
    <property type="term" value="P:methylamine metabolic process"/>
    <property type="evidence" value="ECO:0007669"/>
    <property type="project" value="InterPro"/>
</dbReference>
<dbReference type="EMBL" id="CP011541">
    <property type="protein sequence ID" value="AKK03883.1"/>
    <property type="molecule type" value="Genomic_DNA"/>
</dbReference>
<evidence type="ECO:0000256" key="4">
    <source>
        <dbReference type="ARBA" id="ARBA00023136"/>
    </source>
</evidence>
<keyword evidence="3 5" id="KW-1133">Transmembrane helix</keyword>
<evidence type="ECO:0000313" key="7">
    <source>
        <dbReference type="EMBL" id="AKK03883.1"/>
    </source>
</evidence>
<organism evidence="7 8">
    <name type="scientific">Corynebacterium epidermidicanis</name>
    <dbReference type="NCBI Taxonomy" id="1050174"/>
    <lineage>
        <taxon>Bacteria</taxon>
        <taxon>Bacillati</taxon>
        <taxon>Actinomycetota</taxon>
        <taxon>Actinomycetes</taxon>
        <taxon>Mycobacteriales</taxon>
        <taxon>Corynebacteriaceae</taxon>
        <taxon>Corynebacterium</taxon>
    </lineage>
</organism>
<evidence type="ECO:0000256" key="3">
    <source>
        <dbReference type="ARBA" id="ARBA00022989"/>
    </source>
</evidence>
<dbReference type="AlphaFoldDB" id="A0A0G3GWH9"/>
<dbReference type="STRING" id="1050174.CEPID_10225"/>
<dbReference type="OrthoDB" id="5422529at2"/>
<evidence type="ECO:0000256" key="1">
    <source>
        <dbReference type="ARBA" id="ARBA00004141"/>
    </source>
</evidence>
<evidence type="ECO:0000256" key="5">
    <source>
        <dbReference type="SAM" id="Phobius"/>
    </source>
</evidence>
<proteinExistence type="predicted"/>
<gene>
    <name evidence="7" type="ORF">CEPID_10225</name>
</gene>
<keyword evidence="4 5" id="KW-0472">Membrane</keyword>
<dbReference type="PATRIC" id="fig|1050174.4.peg.2064"/>
<keyword evidence="2 5" id="KW-0812">Transmembrane</keyword>
<dbReference type="InterPro" id="IPR009908">
    <property type="entry name" value="Methylamine_util_MauE"/>
</dbReference>
<evidence type="ECO:0000256" key="2">
    <source>
        <dbReference type="ARBA" id="ARBA00022692"/>
    </source>
</evidence>
<feature type="transmembrane region" description="Helical" evidence="5">
    <location>
        <begin position="91"/>
        <end position="109"/>
    </location>
</feature>
<dbReference type="Proteomes" id="UP000035368">
    <property type="component" value="Chromosome"/>
</dbReference>